<proteinExistence type="predicted"/>
<protein>
    <submittedName>
        <fullName evidence="8">ATP-binding protein</fullName>
    </submittedName>
</protein>
<gene>
    <name evidence="8" type="ORF">CQA63_06705</name>
</gene>
<dbReference type="EMBL" id="NXLR01000012">
    <property type="protein sequence ID" value="RDU59441.1"/>
    <property type="molecule type" value="Genomic_DNA"/>
</dbReference>
<evidence type="ECO:0000259" key="7">
    <source>
        <dbReference type="Pfam" id="PF00350"/>
    </source>
</evidence>
<keyword evidence="8" id="KW-0067">ATP-binding</keyword>
<keyword evidence="9" id="KW-1185">Reference proteome</keyword>
<comment type="subcellular location">
    <subcellularLocation>
        <location evidence="1">Membrane</location>
    </subcellularLocation>
</comment>
<evidence type="ECO:0000256" key="5">
    <source>
        <dbReference type="ARBA" id="ARBA00023136"/>
    </source>
</evidence>
<evidence type="ECO:0000256" key="4">
    <source>
        <dbReference type="ARBA" id="ARBA00023134"/>
    </source>
</evidence>
<keyword evidence="2" id="KW-0547">Nucleotide-binding</keyword>
<evidence type="ECO:0000256" key="3">
    <source>
        <dbReference type="ARBA" id="ARBA00022801"/>
    </source>
</evidence>
<keyword evidence="5" id="KW-0472">Membrane</keyword>
<dbReference type="GO" id="GO:0016020">
    <property type="term" value="C:membrane"/>
    <property type="evidence" value="ECO:0007669"/>
    <property type="project" value="UniProtKB-SubCell"/>
</dbReference>
<keyword evidence="4" id="KW-0342">GTP-binding</keyword>
<accession>A0A3D8I4H7</accession>
<dbReference type="GO" id="GO:0003924">
    <property type="term" value="F:GTPase activity"/>
    <property type="evidence" value="ECO:0007669"/>
    <property type="project" value="InterPro"/>
</dbReference>
<dbReference type="Proteomes" id="UP000256599">
    <property type="component" value="Unassembled WGS sequence"/>
</dbReference>
<dbReference type="GO" id="GO:0005525">
    <property type="term" value="F:GTP binding"/>
    <property type="evidence" value="ECO:0007669"/>
    <property type="project" value="UniProtKB-KW"/>
</dbReference>
<keyword evidence="3" id="KW-0378">Hydrolase</keyword>
<dbReference type="SUPFAM" id="SSF52540">
    <property type="entry name" value="P-loop containing nucleoside triphosphate hydrolases"/>
    <property type="match status" value="1"/>
</dbReference>
<evidence type="ECO:0000313" key="8">
    <source>
        <dbReference type="EMBL" id="RDU59441.1"/>
    </source>
</evidence>
<keyword evidence="6" id="KW-0175">Coiled coil</keyword>
<sequence>MEIYMSALHKYFHNFHHLPPPTQHSHITPHNQSLEALSLLFCVKKSNFHIFTHTPSFMDTLPDTLKSPLFGESQLFNAILEMQAHILKENPSIFDELLPYFARLNLAHIIDDNEFALFTQAQAHSIAQTQETRSRPSLTHLKNILANLHTKLSPLLEEHTQSMLASSWEKLESGHLCIGVTGVLSAGKSTFLNALLGEEILGTSTIPETANLTLLRYGESGARVHFWSKEQWRDLCEESAYDEGIKAFVQECEAHFGKDLDQLITQPSQIKDIHINELSAYTSANHSSKLCNLISQVELFTPLGFLQNGVEIVDTPGLDDPITKREDITREFLERCDMLIHVMNASCAATQKDIDFILESLLEQNISRLLVVLTRIDLLSKAEQASALEYTKASLIAQLKKAHYKGDMTQLINRIDFLPLAGYAALLHRTKQSEKANISLEESGILQIESYLQDMLLGEQSLRARDMLYLAYKSTYKIAQEAKAALSLQTALLYASNEELEKIITQEEAHNKSLLDELQKLKSHLSSLHNELKSFLSDLTSLSTDALSKATEVLKDKIFDDIVYDYKQGNKTEVANLHKMIDLSLRDCFGDIAREYRYKLGSKITQLKASLAHNDEVSAPNIHFQLKNAELHAIMESLTLHTLIKHANKENTLRQSLQDIFNTLFEHFVRLIETKNEDINTTFLAYFHNIAQYETSRIQNEITQKEQSIQAILKKREDTNKQSQMQHFNTKERALDGIINELQTHLASLE</sequence>
<organism evidence="8 9">
    <name type="scientific">Helicobacter marmotae</name>
    <dbReference type="NCBI Taxonomy" id="152490"/>
    <lineage>
        <taxon>Bacteria</taxon>
        <taxon>Pseudomonadati</taxon>
        <taxon>Campylobacterota</taxon>
        <taxon>Epsilonproteobacteria</taxon>
        <taxon>Campylobacterales</taxon>
        <taxon>Helicobacteraceae</taxon>
        <taxon>Helicobacter</taxon>
    </lineage>
</organism>
<evidence type="ECO:0000313" key="9">
    <source>
        <dbReference type="Proteomes" id="UP000256599"/>
    </source>
</evidence>
<comment type="caution">
    <text evidence="8">The sequence shown here is derived from an EMBL/GenBank/DDBJ whole genome shotgun (WGS) entry which is preliminary data.</text>
</comment>
<dbReference type="Pfam" id="PF00350">
    <property type="entry name" value="Dynamin_N"/>
    <property type="match status" value="1"/>
</dbReference>
<dbReference type="InterPro" id="IPR027417">
    <property type="entry name" value="P-loop_NTPase"/>
</dbReference>
<dbReference type="PANTHER" id="PTHR10465:SF0">
    <property type="entry name" value="SARCALUMENIN"/>
    <property type="match status" value="1"/>
</dbReference>
<feature type="coiled-coil region" evidence="6">
    <location>
        <begin position="497"/>
        <end position="531"/>
    </location>
</feature>
<dbReference type="InterPro" id="IPR045063">
    <property type="entry name" value="Dynamin_N"/>
</dbReference>
<dbReference type="CDD" id="cd09912">
    <property type="entry name" value="DLP_2"/>
    <property type="match status" value="1"/>
</dbReference>
<dbReference type="AlphaFoldDB" id="A0A3D8I4H7"/>
<dbReference type="InterPro" id="IPR027094">
    <property type="entry name" value="Mitofusin_fam"/>
</dbReference>
<dbReference type="PANTHER" id="PTHR10465">
    <property type="entry name" value="TRANSMEMBRANE GTPASE FZO1"/>
    <property type="match status" value="1"/>
</dbReference>
<feature type="domain" description="Dynamin N-terminal" evidence="7">
    <location>
        <begin position="178"/>
        <end position="375"/>
    </location>
</feature>
<name>A0A3D8I4H7_9HELI</name>
<evidence type="ECO:0000256" key="1">
    <source>
        <dbReference type="ARBA" id="ARBA00004370"/>
    </source>
</evidence>
<dbReference type="Gene3D" id="3.40.50.300">
    <property type="entry name" value="P-loop containing nucleotide triphosphate hydrolases"/>
    <property type="match status" value="1"/>
</dbReference>
<evidence type="ECO:0000256" key="6">
    <source>
        <dbReference type="SAM" id="Coils"/>
    </source>
</evidence>
<evidence type="ECO:0000256" key="2">
    <source>
        <dbReference type="ARBA" id="ARBA00022741"/>
    </source>
</evidence>
<dbReference type="GO" id="GO:0005524">
    <property type="term" value="F:ATP binding"/>
    <property type="evidence" value="ECO:0007669"/>
    <property type="project" value="UniProtKB-KW"/>
</dbReference>
<reference evidence="8 9" key="1">
    <citation type="submission" date="2018-04" db="EMBL/GenBank/DDBJ databases">
        <title>Novel Campyloabacter and Helicobacter Species and Strains.</title>
        <authorList>
            <person name="Mannion A.J."/>
            <person name="Shen Z."/>
            <person name="Fox J.G."/>
        </authorList>
    </citation>
    <scope>NUCLEOTIDE SEQUENCE [LARGE SCALE GENOMIC DNA]</scope>
    <source>
        <strain evidence="8 9">MIT 98-6070</strain>
    </source>
</reference>